<dbReference type="InterPro" id="IPR036428">
    <property type="entry name" value="PCD_sf"/>
</dbReference>
<dbReference type="Gene3D" id="3.30.1360.20">
    <property type="entry name" value="Transcriptional coactivator/pterin dehydratase"/>
    <property type="match status" value="1"/>
</dbReference>
<dbReference type="EC" id="4.2.1.96" evidence="4"/>
<dbReference type="PANTHER" id="PTHR12599">
    <property type="entry name" value="PTERIN-4-ALPHA-CARBINOLAMINE DEHYDRATASE"/>
    <property type="match status" value="1"/>
</dbReference>
<protein>
    <recommendedName>
        <fullName evidence="4">Putative pterin-4-alpha-carbinolamine dehydratase</fullName>
        <shortName evidence="4">PHS</shortName>
        <ecNumber evidence="4">4.2.1.96</ecNumber>
    </recommendedName>
    <alternativeName>
        <fullName evidence="4">4-alpha-hydroxy-tetrahydropterin dehydratase</fullName>
    </alternativeName>
    <alternativeName>
        <fullName evidence="4">Pterin carbinolamine dehydratase</fullName>
        <shortName evidence="4">PCD</shortName>
    </alternativeName>
</protein>
<proteinExistence type="inferred from homology"/>
<dbReference type="AlphaFoldDB" id="A0A2Z4LVG4"/>
<evidence type="ECO:0000313" key="6">
    <source>
        <dbReference type="Proteomes" id="UP000248536"/>
    </source>
</evidence>
<sequence>MEKLTETQINESLKQLEGWAFDGETIHKSFKFNDFKETFSLMTQIAFECEDLNHHPNWENVYNNLTIKLNTHDADGITKKDFELADAIEKIIKNK</sequence>
<dbReference type="Proteomes" id="UP000248536">
    <property type="component" value="Chromosome"/>
</dbReference>
<keyword evidence="3 4" id="KW-0456">Lyase</keyword>
<evidence type="ECO:0000256" key="1">
    <source>
        <dbReference type="ARBA" id="ARBA00001554"/>
    </source>
</evidence>
<dbReference type="GO" id="GO:0008124">
    <property type="term" value="F:4-alpha-hydroxytetrahydrobiopterin dehydratase activity"/>
    <property type="evidence" value="ECO:0007669"/>
    <property type="project" value="UniProtKB-UniRule"/>
</dbReference>
<evidence type="ECO:0000256" key="3">
    <source>
        <dbReference type="ARBA" id="ARBA00023239"/>
    </source>
</evidence>
<dbReference type="SUPFAM" id="SSF55248">
    <property type="entry name" value="PCD-like"/>
    <property type="match status" value="1"/>
</dbReference>
<evidence type="ECO:0000256" key="4">
    <source>
        <dbReference type="HAMAP-Rule" id="MF_00434"/>
    </source>
</evidence>
<name>A0A2Z4LVG4_9FLAO</name>
<dbReference type="Pfam" id="PF01329">
    <property type="entry name" value="Pterin_4a"/>
    <property type="match status" value="1"/>
</dbReference>
<reference evidence="5 6" key="1">
    <citation type="submission" date="2018-06" db="EMBL/GenBank/DDBJ databases">
        <title>Spongiibacterium sp. HME9304 Genome sequencing and assembly.</title>
        <authorList>
            <person name="Kang H."/>
            <person name="Kim H."/>
            <person name="Joh K."/>
        </authorList>
    </citation>
    <scope>NUCLEOTIDE SEQUENCE [LARGE SCALE GENOMIC DNA]</scope>
    <source>
        <strain evidence="5 6">HME9304</strain>
    </source>
</reference>
<gene>
    <name evidence="5" type="primary">pcbD</name>
    <name evidence="5" type="ORF">HME9304_02756</name>
</gene>
<dbReference type="NCBIfam" id="NF002018">
    <property type="entry name" value="PRK00823.1-3"/>
    <property type="match status" value="1"/>
</dbReference>
<dbReference type="RefSeq" id="WP_112379088.1">
    <property type="nucleotide sequence ID" value="NZ_CP030104.1"/>
</dbReference>
<dbReference type="OrthoDB" id="9794987at2"/>
<evidence type="ECO:0000256" key="2">
    <source>
        <dbReference type="ARBA" id="ARBA00006472"/>
    </source>
</evidence>
<comment type="catalytic activity">
    <reaction evidence="1 4">
        <text>(4aS,6R)-4a-hydroxy-L-erythro-5,6,7,8-tetrahydrobiopterin = (6R)-L-erythro-6,7-dihydrobiopterin + H2O</text>
        <dbReference type="Rhea" id="RHEA:11920"/>
        <dbReference type="ChEBI" id="CHEBI:15377"/>
        <dbReference type="ChEBI" id="CHEBI:15642"/>
        <dbReference type="ChEBI" id="CHEBI:43120"/>
        <dbReference type="EC" id="4.2.1.96"/>
    </reaction>
</comment>
<organism evidence="5 6">
    <name type="scientific">Flagellimonas maritima</name>
    <dbReference type="NCBI Taxonomy" id="1383885"/>
    <lineage>
        <taxon>Bacteria</taxon>
        <taxon>Pseudomonadati</taxon>
        <taxon>Bacteroidota</taxon>
        <taxon>Flavobacteriia</taxon>
        <taxon>Flavobacteriales</taxon>
        <taxon>Flavobacteriaceae</taxon>
        <taxon>Flagellimonas</taxon>
    </lineage>
</organism>
<dbReference type="InterPro" id="IPR001533">
    <property type="entry name" value="Pterin_deHydtase"/>
</dbReference>
<dbReference type="PANTHER" id="PTHR12599:SF0">
    <property type="entry name" value="PTERIN-4-ALPHA-CARBINOLAMINE DEHYDRATASE"/>
    <property type="match status" value="1"/>
</dbReference>
<dbReference type="EMBL" id="CP030104">
    <property type="protein sequence ID" value="AWX45729.1"/>
    <property type="molecule type" value="Genomic_DNA"/>
</dbReference>
<evidence type="ECO:0000313" key="5">
    <source>
        <dbReference type="EMBL" id="AWX45729.1"/>
    </source>
</evidence>
<dbReference type="HAMAP" id="MF_00434">
    <property type="entry name" value="Pterin_4_alpha"/>
    <property type="match status" value="1"/>
</dbReference>
<comment type="similarity">
    <text evidence="2 4">Belongs to the pterin-4-alpha-carbinolamine dehydratase family.</text>
</comment>
<dbReference type="NCBIfam" id="NF002017">
    <property type="entry name" value="PRK00823.1-2"/>
    <property type="match status" value="1"/>
</dbReference>
<dbReference type="GO" id="GO:0006729">
    <property type="term" value="P:tetrahydrobiopterin biosynthetic process"/>
    <property type="evidence" value="ECO:0007669"/>
    <property type="project" value="InterPro"/>
</dbReference>
<keyword evidence="6" id="KW-1185">Reference proteome</keyword>
<dbReference type="KEGG" id="spon:HME9304_02756"/>
<accession>A0A2Z4LVG4</accession>